<dbReference type="PANTHER" id="PTHR36836:SF1">
    <property type="entry name" value="COLANIC ACID BIOSYNTHESIS PROTEIN WCAK"/>
    <property type="match status" value="1"/>
</dbReference>
<dbReference type="EMBL" id="JAWONS010000109">
    <property type="protein sequence ID" value="MDW2797297.1"/>
    <property type="molecule type" value="Genomic_DNA"/>
</dbReference>
<protein>
    <submittedName>
        <fullName evidence="2">Polysaccharide pyruvyl transferase family protein</fullName>
    </submittedName>
</protein>
<dbReference type="Pfam" id="PF04230">
    <property type="entry name" value="PS_pyruv_trans"/>
    <property type="match status" value="1"/>
</dbReference>
<feature type="domain" description="Polysaccharide pyruvyl transferase" evidence="1">
    <location>
        <begin position="26"/>
        <end position="327"/>
    </location>
</feature>
<evidence type="ECO:0000313" key="2">
    <source>
        <dbReference type="EMBL" id="MDW2797297.1"/>
    </source>
</evidence>
<dbReference type="RefSeq" id="WP_318063549.1">
    <property type="nucleotide sequence ID" value="NZ_JAWONS010000109.1"/>
</dbReference>
<dbReference type="Proteomes" id="UP001276854">
    <property type="component" value="Unassembled WGS sequence"/>
</dbReference>
<keyword evidence="3" id="KW-1185">Reference proteome</keyword>
<evidence type="ECO:0000313" key="3">
    <source>
        <dbReference type="Proteomes" id="UP001276854"/>
    </source>
</evidence>
<organism evidence="2 3">
    <name type="scientific">Clostridium boliviensis</name>
    <dbReference type="NCBI Taxonomy" id="318465"/>
    <lineage>
        <taxon>Bacteria</taxon>
        <taxon>Bacillati</taxon>
        <taxon>Bacillota</taxon>
        <taxon>Clostridia</taxon>
        <taxon>Eubacteriales</taxon>
        <taxon>Clostridiaceae</taxon>
        <taxon>Clostridium</taxon>
    </lineage>
</organism>
<comment type="caution">
    <text evidence="2">The sequence shown here is derived from an EMBL/GenBank/DDBJ whole genome shotgun (WGS) entry which is preliminary data.</text>
</comment>
<gene>
    <name evidence="2" type="ORF">RZO55_06870</name>
</gene>
<proteinExistence type="predicted"/>
<accession>A0ABU4GI61</accession>
<keyword evidence="2" id="KW-0808">Transferase</keyword>
<sequence length="399" mass="45132">MKIGITGLLFHAGNKGCEALSYAFLNLIDEIAKRKKDKIEITIITTFPAKKFLKAKGNYEICMREFLPKYTYKNLNIGFCFYKMVCGKYMISSEIKTCNVVFDFTAGDSFTDIYGRRRFFVRTALKQKIIDMGIPLVLGSQTIGPFRDKDVRDMAVKVIRGCKEVYARDQLSADYTFKISGRKPVLTTDVAFALPYTKREHRNNIVRIGFNPSGLLWNGGYTGDNQFGLTVDYQRYCREVIKSLLKKYKVFLIPHVLSYKTQNVDNDLIAVHALKKEFPDLEVIDDFTTPMEVKSHIARMDGFIAARMHAAIGAFSANVACVPFSYSRKFEGLFDSLGYGRVIHGCSDTTDSAIEKTLEWIEKHTELKNEVIACNGLAIEKTNQLKDNLETLLYGGGGN</sequence>
<dbReference type="GO" id="GO:0016740">
    <property type="term" value="F:transferase activity"/>
    <property type="evidence" value="ECO:0007669"/>
    <property type="project" value="UniProtKB-KW"/>
</dbReference>
<name>A0ABU4GI61_9CLOT</name>
<evidence type="ECO:0000259" key="1">
    <source>
        <dbReference type="Pfam" id="PF04230"/>
    </source>
</evidence>
<reference evidence="2 3" key="1">
    <citation type="submission" date="2023-10" db="EMBL/GenBank/DDBJ databases">
        <title>A novel Glycoside Hydrolase 43-Like Enzyme from Clostrdium boliviensis is an Endo-xylanase, and a Candidate for Xylooligosaccharides Production from Different Xylan Substrates.</title>
        <authorList>
            <person name="Alvarez M.T."/>
            <person name="Rocabado-Villegas L.R."/>
            <person name="Salas-Veizaga D.M."/>
            <person name="Linares-Pasten J.A."/>
            <person name="Gudmundsdottir E.E."/>
            <person name="Hreggvidsson G.O."/>
            <person name="Adlercreutz P."/>
            <person name="Nordberg Karlsson E."/>
        </authorList>
    </citation>
    <scope>NUCLEOTIDE SEQUENCE [LARGE SCALE GENOMIC DNA]</scope>
    <source>
        <strain evidence="2 3">E-1</strain>
    </source>
</reference>
<dbReference type="InterPro" id="IPR007345">
    <property type="entry name" value="Polysacch_pyruvyl_Trfase"/>
</dbReference>
<dbReference type="PANTHER" id="PTHR36836">
    <property type="entry name" value="COLANIC ACID BIOSYNTHESIS PROTEIN WCAK"/>
    <property type="match status" value="1"/>
</dbReference>